<evidence type="ECO:0000256" key="2">
    <source>
        <dbReference type="ARBA" id="ARBA00004286"/>
    </source>
</evidence>
<proteinExistence type="predicted"/>
<evidence type="ECO:0000259" key="6">
    <source>
        <dbReference type="Pfam" id="PF15511"/>
    </source>
</evidence>
<dbReference type="PANTHER" id="PTHR22980">
    <property type="entry name" value="CORTISTATIN"/>
    <property type="match status" value="1"/>
</dbReference>
<feature type="compositionally biased region" description="Acidic residues" evidence="5">
    <location>
        <begin position="134"/>
        <end position="147"/>
    </location>
</feature>
<evidence type="ECO:0000256" key="1">
    <source>
        <dbReference type="ARBA" id="ARBA00004123"/>
    </source>
</evidence>
<dbReference type="InterPro" id="IPR035425">
    <property type="entry name" value="CENP-T/H4_C"/>
</dbReference>
<dbReference type="GO" id="GO:0003682">
    <property type="term" value="F:chromatin binding"/>
    <property type="evidence" value="ECO:0007669"/>
    <property type="project" value="TreeGrafter"/>
</dbReference>
<dbReference type="Pfam" id="PF15511">
    <property type="entry name" value="CENP-T_C"/>
    <property type="match status" value="1"/>
</dbReference>
<reference evidence="7 8" key="1">
    <citation type="journal article" date="2020" name="Phytopathology">
        <title>A high-quality genome resource of Botrytis fragariae, a new and rapidly spreading fungal pathogen causing strawberry gray mold in the U.S.A.</title>
        <authorList>
            <person name="Wu Y."/>
            <person name="Saski C.A."/>
            <person name="Schnabel G."/>
            <person name="Xiao S."/>
            <person name="Hu M."/>
        </authorList>
    </citation>
    <scope>NUCLEOTIDE SEQUENCE [LARGE SCALE GENOMIC DNA]</scope>
    <source>
        <strain evidence="7 8">BVB16</strain>
    </source>
</reference>
<evidence type="ECO:0000256" key="3">
    <source>
        <dbReference type="ARBA" id="ARBA00022454"/>
    </source>
</evidence>
<dbReference type="GO" id="GO:0000712">
    <property type="term" value="P:resolution of meiotic recombination intermediates"/>
    <property type="evidence" value="ECO:0007669"/>
    <property type="project" value="TreeGrafter"/>
</dbReference>
<dbReference type="GO" id="GO:0046982">
    <property type="term" value="F:protein heterodimerization activity"/>
    <property type="evidence" value="ECO:0007669"/>
    <property type="project" value="InterPro"/>
</dbReference>
<keyword evidence="8" id="KW-1185">Reference proteome</keyword>
<dbReference type="PANTHER" id="PTHR22980:SF5">
    <property type="entry name" value="CENP-T_HISTONE H4 HISTONE FOLD DOMAIN-CONTAINING PROTEIN"/>
    <property type="match status" value="1"/>
</dbReference>
<evidence type="ECO:0000256" key="4">
    <source>
        <dbReference type="ARBA" id="ARBA00023242"/>
    </source>
</evidence>
<feature type="compositionally biased region" description="Basic and acidic residues" evidence="5">
    <location>
        <begin position="74"/>
        <end position="83"/>
    </location>
</feature>
<dbReference type="RefSeq" id="XP_037197762.1">
    <property type="nucleotide sequence ID" value="XM_037331429.1"/>
</dbReference>
<evidence type="ECO:0000313" key="8">
    <source>
        <dbReference type="Proteomes" id="UP000531561"/>
    </source>
</evidence>
<dbReference type="Gene3D" id="1.10.20.10">
    <property type="entry name" value="Histone, subunit A"/>
    <property type="match status" value="1"/>
</dbReference>
<keyword evidence="3" id="KW-0158">Chromosome</keyword>
<protein>
    <recommendedName>
        <fullName evidence="6">CENP-T/Histone H4 histone fold domain-containing protein</fullName>
    </recommendedName>
</protein>
<dbReference type="EMBL" id="JABFCT010000002">
    <property type="protein sequence ID" value="KAF5878818.1"/>
    <property type="molecule type" value="Genomic_DNA"/>
</dbReference>
<dbReference type="AlphaFoldDB" id="A0A8H6B450"/>
<feature type="compositionally biased region" description="Polar residues" evidence="5">
    <location>
        <begin position="10"/>
        <end position="30"/>
    </location>
</feature>
<feature type="region of interest" description="Disordered" evidence="5">
    <location>
        <begin position="1"/>
        <end position="147"/>
    </location>
</feature>
<dbReference type="SUPFAM" id="SSF47113">
    <property type="entry name" value="Histone-fold"/>
    <property type="match status" value="1"/>
</dbReference>
<name>A0A8H6B450_9HELO</name>
<sequence>MSGRPETPLRRTSTAGLSPTDASYSRTPSRGSRIGGSELRTKTLTPHGRAALREVEARRAGLTPGKDRRRSGRQQRETPRDILRLLSRTLAPQTRPTIPSPQRAPGNSRRQTLLLDDDFDDGPNLVPPRLSIPLDDDSDDDDNEDDESLLLPSLAALEDENLTTRSIELSRRAVAERPSRLFSRGSFGSIRGSDHFGNMDEAEFGRDEMETSFFNANDFENDDFQEMANSPFFGRRYPNCDACYGRNLFPPANYLGDDFEMDDEAMNGESDTRRLSDPVMDDEAINGEDGTRRLSIGAFEDSGLSDDEPLRVSVHKAISENSKRTFQKKVNKVSKHGLKYKSLPLGVVKKHAISLARNGAGKGDRLSGDALDAIMQATDWFFEQISDDLSTYSEHAGRKTIDESDVLMLMRRQRQTNATTTPFSLAQSRLPRELLQDVRMVPPLISKDRPRPKPPRK</sequence>
<evidence type="ECO:0000256" key="5">
    <source>
        <dbReference type="SAM" id="MobiDB-lite"/>
    </source>
</evidence>
<dbReference type="InterPro" id="IPR009072">
    <property type="entry name" value="Histone-fold"/>
</dbReference>
<feature type="domain" description="CENP-T/Histone H4 histone fold" evidence="6">
    <location>
        <begin position="336"/>
        <end position="442"/>
    </location>
</feature>
<dbReference type="CDD" id="cd22920">
    <property type="entry name" value="HFD_CENP-T"/>
    <property type="match status" value="1"/>
</dbReference>
<organism evidence="7 8">
    <name type="scientific">Botrytis fragariae</name>
    <dbReference type="NCBI Taxonomy" id="1964551"/>
    <lineage>
        <taxon>Eukaryota</taxon>
        <taxon>Fungi</taxon>
        <taxon>Dikarya</taxon>
        <taxon>Ascomycota</taxon>
        <taxon>Pezizomycotina</taxon>
        <taxon>Leotiomycetes</taxon>
        <taxon>Helotiales</taxon>
        <taxon>Sclerotiniaceae</taxon>
        <taxon>Botrytis</taxon>
    </lineage>
</organism>
<dbReference type="Proteomes" id="UP000531561">
    <property type="component" value="Unassembled WGS sequence"/>
</dbReference>
<dbReference type="GO" id="GO:0071821">
    <property type="term" value="C:FANCM-MHF complex"/>
    <property type="evidence" value="ECO:0007669"/>
    <property type="project" value="TreeGrafter"/>
</dbReference>
<accession>A0A8H6B450</accession>
<dbReference type="GeneID" id="59255121"/>
<gene>
    <name evidence="7" type="ORF">Bfra_000988</name>
</gene>
<evidence type="ECO:0000313" key="7">
    <source>
        <dbReference type="EMBL" id="KAF5878818.1"/>
    </source>
</evidence>
<keyword evidence="4" id="KW-0539">Nucleus</keyword>
<dbReference type="GO" id="GO:0005694">
    <property type="term" value="C:chromosome"/>
    <property type="evidence" value="ECO:0007669"/>
    <property type="project" value="UniProtKB-SubCell"/>
</dbReference>
<comment type="caution">
    <text evidence="7">The sequence shown here is derived from an EMBL/GenBank/DDBJ whole genome shotgun (WGS) entry which is preliminary data.</text>
</comment>
<comment type="subcellular location">
    <subcellularLocation>
        <location evidence="2">Chromosome</location>
    </subcellularLocation>
    <subcellularLocation>
        <location evidence="1">Nucleus</location>
    </subcellularLocation>
</comment>
<dbReference type="OrthoDB" id="10071681at2759"/>
<dbReference type="GO" id="GO:0031297">
    <property type="term" value="P:replication fork processing"/>
    <property type="evidence" value="ECO:0007669"/>
    <property type="project" value="TreeGrafter"/>
</dbReference>